<evidence type="ECO:0000256" key="1">
    <source>
        <dbReference type="ARBA" id="ARBA00004141"/>
    </source>
</evidence>
<sequence>MSETYIEIEKDTGHSIETDEKEIETDGRDIETDGKDIETDEKDTRHNIDNEYNFGDVNERHRGRPITLTIASPDGKYLVTYSYDDDSIVGWNVDNNKDEICILNPIYSLAINHKVKIISVSNNNKLVFTSLYGSKLKIIDMENDKNEIHLNLIKVTIYHHIFNLNNEFILYDAFCKIILIYSTETKNNEWMYKYIYEWNIGAEKSTRIFATNFEFFRVKYIGLVFEKYSKIIDNENYICLDNEDKLIIYSIELKIPIASLDKNNVQSQNITNHTELYFLYPLLSSEIQKSIIKKCFGIEFSDELPQLLFTTKHVFGIRNGCVWMVKFKKNISKPNLLLKNSDELDNGNNDDNIKSWNLYLNFDEIKINKEVIIDNESDIKIYYVEKIHKLFEGVIDENERKIKKIDENLIKIINDNIVRYTNKWDIIIIQIIEIKKPNWEAFILTDNGIFIYSFSFKNDEKTISASLRYSFYMDLRWEGLKGSQYYKGSEYYEGLQYHRELFSKSLPSQIYPIYFNDIYVVISALLFKAMSIDENERKIKKIDKHLIKIINDNIVIDTNKRNIIIIEIIEIKIPNWEAFILTDNGIFIYCLNSNSNEKQTSASIKYFYFMDLGWKGLEGSKRLQHYKELFSREWPLSNYDSFKMYNADIEGWNLYLGSSDSDELDNENNSFNDSDKLDNGSNDIDSDKSDNENNNDVDIIRTLFKAALIDGNERKIKKIDINLISLLSGNIIKKTNKRNIVIIEIIEIKTLHNWEAFILTDYGIFIYLLNSNSNEKLTSASLRYFYFTDLRLKPTNVQYYEDSILKSLKVDNENNDRINDSFKKIKGVNSDELDNENNDRINEDNFKMNNQTIDSDVKIIQKLFDAVSIEEDKREKNKIDIHLISLLYANIIKDIGFTNIIIIEIIEIKTPTNWEAFVLTINGIFIYSFFKNDEKTMSASLRYSYYMNNVLHYKELFSTSLPSATEINNEITDDVKIIQQLFKAVSIEEAKKEKNEINFHFELRLRNNISKDIKAWSHYIIDIIEIIEIKREFFILTNYGIFIYYLNLKEKLSLRYFYYIEKIKENEVNHFEELFSKSLPSPNYESFEKNNEYLSCIEKVFSNPLTNYDSFTSNSEWTSYKKGIKDNKDNREYLLKCGVELLSFAIKNHKLELIENIYKKCIFHFKEDLRNNKMFLSIITSSIQLLNEHYPEYILRYSLETTMIIDSPTYCIYRQDYDLHLHTTQYPQMINLTPSILWSKFYNFPILYYLLLGHRSFNSIYYSIGNLFELYIYISLPSAPTITFMNPYIKFVNYPEDYSPVFELIKPKSSPFVKTINRNIYKTWNGEVLINFKWNTYGKYYYAIIWIIFMALLGCFTAAAAIPQQDIDENTLKILLIASFMLGIIHLIFEIRQFIYDPVKYVHDVWNIFDVIAYLLPTITSIYWFKTDVRNAKLLAFSCLFLDLKWLLFLRAFESFGVYFAIIISVAKEFVYFLVVIFIVLISFAHAFYILLSPESAVSFKEYTNNNNPNNPWNIANTYNQIFENGTMNLFMIQQPNENTNMFINYGTALFAIYKFLTGDSSALSNWPYLNNQSLVILIVLFSLLIVVYLMNLFIGLLNSAIDKHNNRVSYLIQKAEILAEIELFYLLPYQRRKKTWFPDVIYYYAHVDKTREEIRKLNYKKQWNTDEFSEMKKELLNTLNIKLDNNLNE</sequence>
<dbReference type="InterPro" id="IPR015943">
    <property type="entry name" value="WD40/YVTN_repeat-like_dom_sf"/>
</dbReference>
<feature type="region of interest" description="Disordered" evidence="6">
    <location>
        <begin position="21"/>
        <end position="40"/>
    </location>
</feature>
<dbReference type="GO" id="GO:0005886">
    <property type="term" value="C:plasma membrane"/>
    <property type="evidence" value="ECO:0007669"/>
    <property type="project" value="TreeGrafter"/>
</dbReference>
<reference evidence="9 10" key="1">
    <citation type="submission" date="2015-10" db="EMBL/GenBank/DDBJ databases">
        <title>Genome analyses suggest a sexual origin of heterokaryosis in a supposedly ancient asexual fungus.</title>
        <authorList>
            <person name="Ropars J."/>
            <person name="Sedzielewska K."/>
            <person name="Noel J."/>
            <person name="Charron P."/>
            <person name="Farinelli L."/>
            <person name="Marton T."/>
            <person name="Kruger M."/>
            <person name="Pelin A."/>
            <person name="Brachmann A."/>
            <person name="Corradi N."/>
        </authorList>
    </citation>
    <scope>NUCLEOTIDE SEQUENCE [LARGE SCALE GENOMIC DNA]</scope>
    <source>
        <strain evidence="9 10">A4</strain>
    </source>
</reference>
<proteinExistence type="predicted"/>
<keyword evidence="10" id="KW-1185">Reference proteome</keyword>
<dbReference type="PANTHER" id="PTHR10582">
    <property type="entry name" value="TRANSIENT RECEPTOR POTENTIAL ION CHANNEL PROTEIN"/>
    <property type="match status" value="1"/>
</dbReference>
<dbReference type="Pfam" id="PF00520">
    <property type="entry name" value="Ion_trans"/>
    <property type="match status" value="1"/>
</dbReference>
<dbReference type="VEuPathDB" id="FungiDB:RhiirA1_456728"/>
<feature type="transmembrane region" description="Helical" evidence="7">
    <location>
        <begin position="1407"/>
        <end position="1425"/>
    </location>
</feature>
<evidence type="ECO:0000256" key="2">
    <source>
        <dbReference type="ARBA" id="ARBA00022692"/>
    </source>
</evidence>
<dbReference type="EMBL" id="LLXI01002249">
    <property type="protein sequence ID" value="PKY56625.1"/>
    <property type="molecule type" value="Genomic_DNA"/>
</dbReference>
<evidence type="ECO:0000256" key="4">
    <source>
        <dbReference type="ARBA" id="ARBA00022989"/>
    </source>
</evidence>
<dbReference type="VEuPathDB" id="FungiDB:RhiirFUN_016722"/>
<feature type="domain" description="Ion transport" evidence="8">
    <location>
        <begin position="1345"/>
        <end position="1607"/>
    </location>
</feature>
<protein>
    <recommendedName>
        <fullName evidence="8">Ion transport domain-containing protein</fullName>
    </recommendedName>
</protein>
<feature type="transmembrane region" description="Helical" evidence="7">
    <location>
        <begin position="1540"/>
        <end position="1557"/>
    </location>
</feature>
<feature type="transmembrane region" description="Helical" evidence="7">
    <location>
        <begin position="1374"/>
        <end position="1395"/>
    </location>
</feature>
<organism evidence="9 10">
    <name type="scientific">Rhizophagus irregularis</name>
    <dbReference type="NCBI Taxonomy" id="588596"/>
    <lineage>
        <taxon>Eukaryota</taxon>
        <taxon>Fungi</taxon>
        <taxon>Fungi incertae sedis</taxon>
        <taxon>Mucoromycota</taxon>
        <taxon>Glomeromycotina</taxon>
        <taxon>Glomeromycetes</taxon>
        <taxon>Glomerales</taxon>
        <taxon>Glomeraceae</taxon>
        <taxon>Rhizophagus</taxon>
    </lineage>
</organism>
<dbReference type="VEuPathDB" id="FungiDB:FUN_003010"/>
<dbReference type="InterPro" id="IPR036322">
    <property type="entry name" value="WD40_repeat_dom_sf"/>
</dbReference>
<keyword evidence="2 7" id="KW-0812">Transmembrane</keyword>
<evidence type="ECO:0000256" key="3">
    <source>
        <dbReference type="ARBA" id="ARBA00022737"/>
    </source>
</evidence>
<dbReference type="VEuPathDB" id="FungiDB:RhiirFUN_019138"/>
<dbReference type="InterPro" id="IPR005821">
    <property type="entry name" value="Ion_trans_dom"/>
</dbReference>
<dbReference type="InterPro" id="IPR024862">
    <property type="entry name" value="TRPV"/>
</dbReference>
<dbReference type="VEuPathDB" id="FungiDB:RhiirA1_459894"/>
<gene>
    <name evidence="9" type="ORF">RhiirA4_477061</name>
</gene>
<comment type="caution">
    <text evidence="9">The sequence shown here is derived from an EMBL/GenBank/DDBJ whole genome shotgun (WGS) entry which is preliminary data.</text>
</comment>
<name>A0A2I1HCQ2_9GLOM</name>
<dbReference type="Gene3D" id="2.130.10.10">
    <property type="entry name" value="YVTN repeat-like/Quinoprotein amine dehydrogenase"/>
    <property type="match status" value="1"/>
</dbReference>
<dbReference type="GO" id="GO:0005216">
    <property type="term" value="F:monoatomic ion channel activity"/>
    <property type="evidence" value="ECO:0007669"/>
    <property type="project" value="InterPro"/>
</dbReference>
<feature type="transmembrane region" description="Helical" evidence="7">
    <location>
        <begin position="1577"/>
        <end position="1598"/>
    </location>
</feature>
<dbReference type="SUPFAM" id="SSF50978">
    <property type="entry name" value="WD40 repeat-like"/>
    <property type="match status" value="1"/>
</dbReference>
<evidence type="ECO:0000259" key="8">
    <source>
        <dbReference type="Pfam" id="PF00520"/>
    </source>
</evidence>
<feature type="transmembrane region" description="Helical" evidence="7">
    <location>
        <begin position="1270"/>
        <end position="1289"/>
    </location>
</feature>
<evidence type="ECO:0000256" key="7">
    <source>
        <dbReference type="SAM" id="Phobius"/>
    </source>
</evidence>
<dbReference type="Proteomes" id="UP000234323">
    <property type="component" value="Unassembled WGS sequence"/>
</dbReference>
<feature type="transmembrane region" description="Helical" evidence="7">
    <location>
        <begin position="1340"/>
        <end position="1362"/>
    </location>
</feature>
<evidence type="ECO:0000256" key="5">
    <source>
        <dbReference type="ARBA" id="ARBA00023136"/>
    </source>
</evidence>
<evidence type="ECO:0000313" key="10">
    <source>
        <dbReference type="Proteomes" id="UP000234323"/>
    </source>
</evidence>
<comment type="subcellular location">
    <subcellularLocation>
        <location evidence="1">Membrane</location>
        <topology evidence="1">Multi-pass membrane protein</topology>
    </subcellularLocation>
</comment>
<evidence type="ECO:0000256" key="6">
    <source>
        <dbReference type="SAM" id="MobiDB-lite"/>
    </source>
</evidence>
<feature type="region of interest" description="Disordered" evidence="6">
    <location>
        <begin position="667"/>
        <end position="691"/>
    </location>
</feature>
<accession>A0A2I1HCQ2</accession>
<keyword evidence="4 7" id="KW-1133">Transmembrane helix</keyword>
<feature type="transmembrane region" description="Helical" evidence="7">
    <location>
        <begin position="1446"/>
        <end position="1464"/>
    </location>
</feature>
<dbReference type="PANTHER" id="PTHR10582:SF2">
    <property type="entry name" value="INACTIVE"/>
    <property type="match status" value="1"/>
</dbReference>
<dbReference type="VEuPathDB" id="FungiDB:RhiirFUN_003972"/>
<keyword evidence="5 7" id="KW-0472">Membrane</keyword>
<dbReference type="VEuPathDB" id="FungiDB:FUN_015171"/>
<evidence type="ECO:0000313" key="9">
    <source>
        <dbReference type="EMBL" id="PKY56625.1"/>
    </source>
</evidence>
<dbReference type="GO" id="GO:0098703">
    <property type="term" value="P:calcium ion import across plasma membrane"/>
    <property type="evidence" value="ECO:0007669"/>
    <property type="project" value="TreeGrafter"/>
</dbReference>
<feature type="transmembrane region" description="Helical" evidence="7">
    <location>
        <begin position="1470"/>
        <end position="1492"/>
    </location>
</feature>
<keyword evidence="3" id="KW-0677">Repeat</keyword>